<reference evidence="3" key="1">
    <citation type="journal article" date="2019" name="Int. J. Syst. Evol. Microbiol.">
        <title>The Global Catalogue of Microorganisms (GCM) 10K type strain sequencing project: providing services to taxonomists for standard genome sequencing and annotation.</title>
        <authorList>
            <consortium name="The Broad Institute Genomics Platform"/>
            <consortium name="The Broad Institute Genome Sequencing Center for Infectious Disease"/>
            <person name="Wu L."/>
            <person name="Ma J."/>
        </authorList>
    </citation>
    <scope>NUCLEOTIDE SEQUENCE [LARGE SCALE GENOMIC DNA]</scope>
    <source>
        <strain evidence="3">CCUG 58938</strain>
    </source>
</reference>
<evidence type="ECO:0000313" key="3">
    <source>
        <dbReference type="Proteomes" id="UP001597112"/>
    </source>
</evidence>
<keyword evidence="1" id="KW-0472">Membrane</keyword>
<keyword evidence="1" id="KW-0812">Transmembrane</keyword>
<name>A0ABW3JVZ0_9BACT</name>
<evidence type="ECO:0000313" key="2">
    <source>
        <dbReference type="EMBL" id="MFD0997999.1"/>
    </source>
</evidence>
<dbReference type="InterPro" id="IPR025293">
    <property type="entry name" value="YfiR/HmsC-like"/>
</dbReference>
<dbReference type="RefSeq" id="WP_377573928.1">
    <property type="nucleotide sequence ID" value="NZ_JBHTKA010000001.1"/>
</dbReference>
<keyword evidence="1" id="KW-1133">Transmembrane helix</keyword>
<feature type="transmembrane region" description="Helical" evidence="1">
    <location>
        <begin position="40"/>
        <end position="57"/>
    </location>
</feature>
<comment type="caution">
    <text evidence="2">The sequence shown here is derived from an EMBL/GenBank/DDBJ whole genome shotgun (WGS) entry which is preliminary data.</text>
</comment>
<protein>
    <submittedName>
        <fullName evidence="2">YfiR family protein</fullName>
    </submittedName>
</protein>
<organism evidence="2 3">
    <name type="scientific">Ohtaekwangia kribbensis</name>
    <dbReference type="NCBI Taxonomy" id="688913"/>
    <lineage>
        <taxon>Bacteria</taxon>
        <taxon>Pseudomonadati</taxon>
        <taxon>Bacteroidota</taxon>
        <taxon>Cytophagia</taxon>
        <taxon>Cytophagales</taxon>
        <taxon>Fulvivirgaceae</taxon>
        <taxon>Ohtaekwangia</taxon>
    </lineage>
</organism>
<sequence length="203" mass="23166">MQELADVPENVKIQTFYPMDEHIFACLSKKQYNYRSMKRSLVILLFLLIQIAGYSQTHKFQSVFIYSFTRYIQWPDAYNQGDFEILVLGDTPILDELKNMAQTKKVNGDRTIKVTKINNVNDIKKCNILYVPSNKSSQIDNILTKVNALSILIVTEEPGLGVKGSNINFIVKDGKLAFELNQAAITKKNLRISNELSRLAIMI</sequence>
<dbReference type="Pfam" id="PF13689">
    <property type="entry name" value="DUF4154"/>
    <property type="match status" value="1"/>
</dbReference>
<proteinExistence type="predicted"/>
<gene>
    <name evidence="2" type="ORF">ACFQ21_01735</name>
</gene>
<dbReference type="EMBL" id="JBHTKA010000001">
    <property type="protein sequence ID" value="MFD0997999.1"/>
    <property type="molecule type" value="Genomic_DNA"/>
</dbReference>
<dbReference type="Proteomes" id="UP001597112">
    <property type="component" value="Unassembled WGS sequence"/>
</dbReference>
<evidence type="ECO:0000256" key="1">
    <source>
        <dbReference type="SAM" id="Phobius"/>
    </source>
</evidence>
<keyword evidence="3" id="KW-1185">Reference proteome</keyword>
<accession>A0ABW3JVZ0</accession>